<organism evidence="2 3">
    <name type="scientific">Candidatus Thermofonsia Clade 1 bacterium</name>
    <dbReference type="NCBI Taxonomy" id="2364210"/>
    <lineage>
        <taxon>Bacteria</taxon>
        <taxon>Bacillati</taxon>
        <taxon>Chloroflexota</taxon>
        <taxon>Candidatus Thermofontia</taxon>
        <taxon>Candidatus Thermofonsia Clade 1</taxon>
    </lineage>
</organism>
<reference evidence="2 3" key="1">
    <citation type="submission" date="2017-11" db="EMBL/GenBank/DDBJ databases">
        <title>Evolution of Phototrophy in the Chloroflexi Phylum Driven by Horizontal Gene Transfer.</title>
        <authorList>
            <person name="Ward L.M."/>
            <person name="Hemp J."/>
            <person name="Shih P.M."/>
            <person name="Mcglynn S.E."/>
            <person name="Fischer W."/>
        </authorList>
    </citation>
    <scope>NUCLEOTIDE SEQUENCE [LARGE SCALE GENOMIC DNA]</scope>
    <source>
        <strain evidence="2">JP3_13</strain>
    </source>
</reference>
<gene>
    <name evidence="2" type="ORF">CUN49_01305</name>
</gene>
<name>A0A2M8PI49_9CHLR</name>
<evidence type="ECO:0000313" key="3">
    <source>
        <dbReference type="Proteomes" id="UP000229681"/>
    </source>
</evidence>
<dbReference type="Proteomes" id="UP000229681">
    <property type="component" value="Unassembled WGS sequence"/>
</dbReference>
<evidence type="ECO:0000256" key="1">
    <source>
        <dbReference type="SAM" id="MobiDB-lite"/>
    </source>
</evidence>
<dbReference type="EMBL" id="PGTM01000009">
    <property type="protein sequence ID" value="PJF37226.1"/>
    <property type="molecule type" value="Genomic_DNA"/>
</dbReference>
<feature type="region of interest" description="Disordered" evidence="1">
    <location>
        <begin position="77"/>
        <end position="96"/>
    </location>
</feature>
<feature type="compositionally biased region" description="Acidic residues" evidence="1">
    <location>
        <begin position="86"/>
        <end position="96"/>
    </location>
</feature>
<dbReference type="AlphaFoldDB" id="A0A2M8PI49"/>
<protein>
    <submittedName>
        <fullName evidence="2">Uncharacterized protein</fullName>
    </submittedName>
</protein>
<evidence type="ECO:0000313" key="2">
    <source>
        <dbReference type="EMBL" id="PJF37226.1"/>
    </source>
</evidence>
<accession>A0A2M8PI49</accession>
<comment type="caution">
    <text evidence="2">The sequence shown here is derived from an EMBL/GenBank/DDBJ whole genome shotgun (WGS) entry which is preliminary data.</text>
</comment>
<sequence length="96" mass="10467">MSRLPKPRKPHWIVVATGSYLEATIISGRLSSFGIPNYIHRESVGMVLGLSIGLGEAQVVVPEIYYEAALMILEPDDSTAQLPDGNPDEDLEDADE</sequence>
<proteinExistence type="predicted"/>